<proteinExistence type="predicted"/>
<protein>
    <recommendedName>
        <fullName evidence="3">ZP domain-containing protein</fullName>
    </recommendedName>
</protein>
<gene>
    <name evidence="1" type="ORF">ABEB36_012423</name>
</gene>
<keyword evidence="2" id="KW-1185">Reference proteome</keyword>
<comment type="caution">
    <text evidence="1">The sequence shown here is derived from an EMBL/GenBank/DDBJ whole genome shotgun (WGS) entry which is preliminary data.</text>
</comment>
<sequence>MDTGKATPKVPPIFRFLAITCDPDELEPVCIVGHVEPSGSVLNFESVSSTACQVSLSNSTRELSMEFHYENYQRDYPASTCQTDIVC</sequence>
<dbReference type="EMBL" id="JBDJPC010000009">
    <property type="protein sequence ID" value="KAL1491902.1"/>
    <property type="molecule type" value="Genomic_DNA"/>
</dbReference>
<dbReference type="Proteomes" id="UP001566132">
    <property type="component" value="Unassembled WGS sequence"/>
</dbReference>
<evidence type="ECO:0008006" key="3">
    <source>
        <dbReference type="Google" id="ProtNLM"/>
    </source>
</evidence>
<reference evidence="1 2" key="1">
    <citation type="submission" date="2024-05" db="EMBL/GenBank/DDBJ databases">
        <title>Genetic variation in Jamaican populations of the coffee berry borer (Hypothenemus hampei).</title>
        <authorList>
            <person name="Errbii M."/>
            <person name="Myrie A."/>
        </authorList>
    </citation>
    <scope>NUCLEOTIDE SEQUENCE [LARGE SCALE GENOMIC DNA]</scope>
    <source>
        <strain evidence="1">JA-Hopewell-2020-01-JO</strain>
        <tissue evidence="1">Whole body</tissue>
    </source>
</reference>
<evidence type="ECO:0000313" key="1">
    <source>
        <dbReference type="EMBL" id="KAL1491902.1"/>
    </source>
</evidence>
<accession>A0ABD1EBA4</accession>
<dbReference type="AlphaFoldDB" id="A0ABD1EBA4"/>
<evidence type="ECO:0000313" key="2">
    <source>
        <dbReference type="Proteomes" id="UP001566132"/>
    </source>
</evidence>
<organism evidence="1 2">
    <name type="scientific">Hypothenemus hampei</name>
    <name type="common">Coffee berry borer</name>
    <dbReference type="NCBI Taxonomy" id="57062"/>
    <lineage>
        <taxon>Eukaryota</taxon>
        <taxon>Metazoa</taxon>
        <taxon>Ecdysozoa</taxon>
        <taxon>Arthropoda</taxon>
        <taxon>Hexapoda</taxon>
        <taxon>Insecta</taxon>
        <taxon>Pterygota</taxon>
        <taxon>Neoptera</taxon>
        <taxon>Endopterygota</taxon>
        <taxon>Coleoptera</taxon>
        <taxon>Polyphaga</taxon>
        <taxon>Cucujiformia</taxon>
        <taxon>Curculionidae</taxon>
        <taxon>Scolytinae</taxon>
        <taxon>Hypothenemus</taxon>
    </lineage>
</organism>
<name>A0ABD1EBA4_HYPHA</name>